<gene>
    <name evidence="1" type="ORF">TBRA_LOCUS12385</name>
</gene>
<feature type="non-terminal residue" evidence="1">
    <location>
        <position position="348"/>
    </location>
</feature>
<organism evidence="1 2">
    <name type="scientific">Trichogramma brassicae</name>
    <dbReference type="NCBI Taxonomy" id="86971"/>
    <lineage>
        <taxon>Eukaryota</taxon>
        <taxon>Metazoa</taxon>
        <taxon>Ecdysozoa</taxon>
        <taxon>Arthropoda</taxon>
        <taxon>Hexapoda</taxon>
        <taxon>Insecta</taxon>
        <taxon>Pterygota</taxon>
        <taxon>Neoptera</taxon>
        <taxon>Endopterygota</taxon>
        <taxon>Hymenoptera</taxon>
        <taxon>Apocrita</taxon>
        <taxon>Proctotrupomorpha</taxon>
        <taxon>Chalcidoidea</taxon>
        <taxon>Trichogrammatidae</taxon>
        <taxon>Trichogramma</taxon>
    </lineage>
</organism>
<feature type="non-terminal residue" evidence="1">
    <location>
        <position position="1"/>
    </location>
</feature>
<dbReference type="AlphaFoldDB" id="A0A6H5IU86"/>
<protein>
    <submittedName>
        <fullName evidence="1">Uncharacterized protein</fullName>
    </submittedName>
</protein>
<evidence type="ECO:0000313" key="2">
    <source>
        <dbReference type="Proteomes" id="UP000479190"/>
    </source>
</evidence>
<dbReference type="EMBL" id="CADCXV010001044">
    <property type="protein sequence ID" value="CAB0040691.1"/>
    <property type="molecule type" value="Genomic_DNA"/>
</dbReference>
<name>A0A6H5IU86_9HYME</name>
<dbReference type="Proteomes" id="UP000479190">
    <property type="component" value="Unassembled WGS sequence"/>
</dbReference>
<sequence>KIPAYLHCLHYSTINLHSSHRDRCIYDEGTSERARARAPATRAGRLIIWTSIIMRRRPRIREENKDVRCALDDDDARPKIKISYESIYAPGLLLSYVFEASRDENSRHSFRSSYLSRLLPDVSCMHRGNRYSSTTTKLLPLLLQLLLQRRGWQSRCAPSRLRAIHARAAMTMELFSLARAKCSIRHSTFSQQQQQRRARPSNARIMHLFQVCKSTAPTHIHARGSRKGSTVGPLAPRAYGIRDRCACIIRARSQSRIFRARDPPRSQRFIPIILSMSATESIGSARGSLGIQYIWSTIESIYIPPPNHEQDQRTRLSGVCSSLHISRLSFAFARKAKRARRRRRLRRA</sequence>
<accession>A0A6H5IU86</accession>
<reference evidence="1 2" key="1">
    <citation type="submission" date="2020-02" db="EMBL/GenBank/DDBJ databases">
        <authorList>
            <person name="Ferguson B K."/>
        </authorList>
    </citation>
    <scope>NUCLEOTIDE SEQUENCE [LARGE SCALE GENOMIC DNA]</scope>
</reference>
<proteinExistence type="predicted"/>
<keyword evidence="2" id="KW-1185">Reference proteome</keyword>
<evidence type="ECO:0000313" key="1">
    <source>
        <dbReference type="EMBL" id="CAB0040691.1"/>
    </source>
</evidence>